<dbReference type="Gene3D" id="2.60.40.10">
    <property type="entry name" value="Immunoglobulins"/>
    <property type="match status" value="2"/>
</dbReference>
<evidence type="ECO:0000313" key="1">
    <source>
        <dbReference type="EMBL" id="MFC4874693.1"/>
    </source>
</evidence>
<dbReference type="CDD" id="cd00146">
    <property type="entry name" value="PKD"/>
    <property type="match status" value="1"/>
</dbReference>
<dbReference type="EMBL" id="JBHSJJ010000021">
    <property type="protein sequence ID" value="MFC4874693.1"/>
    <property type="molecule type" value="Genomic_DNA"/>
</dbReference>
<organism evidence="1 2">
    <name type="scientific">Negadavirga shengliensis</name>
    <dbReference type="NCBI Taxonomy" id="1389218"/>
    <lineage>
        <taxon>Bacteria</taxon>
        <taxon>Pseudomonadati</taxon>
        <taxon>Bacteroidota</taxon>
        <taxon>Cytophagia</taxon>
        <taxon>Cytophagales</taxon>
        <taxon>Cyclobacteriaceae</taxon>
        <taxon>Negadavirga</taxon>
    </lineage>
</organism>
<accession>A0ABV9T7V8</accession>
<sequence length="543" mass="60640">MEFAKFNTRKMLFLWRIMIFVFSLVGMAGLAHSQNQPHLDDLRDCGKSCTGSNYTIEKVYLSDVNGNPITNQLLTCTPGVEQTTYITLEYKTNSTSDVHNGRLLANLKIGDEVQFLNYYFGNIPSATTASKKLTLSQFPMNWTCGEKVTLENPMIAWTTSSSKNLSSSYTCEDYPGGQCQFPSNIVVDAPLAVQFTYDEPLCPVDGTALVEFTSTTNGGREPYSYEWTFINATIENSTSPNPSVDFYPGSGSATLEVTDGNGTVNTYSVDFDVPEEIDVQGTATHSTDEENHNGSIDLDVYSSGTHFFSWTGPDGFTSDQQNLSGLSPGIYEVTVTNGDCSKTLEFEIMYLNPLPISWDKTGARFEPGKMAVTISWSTHKEWESGHFEIERTIDPGNFESVGQVQSAGWSEEITYYQFEDRNLPRNGGKLYYRIKEVGLNGAAMVSETMRVDIPPLPFQREWAVFPNPFKEKSLFLKYLGDARLSGERVYIRIYSASAAHHGYFALEGNLVDLSSTVSLFPKGLVFIEIKYQNRTEIIKLMHQ</sequence>
<name>A0ABV9T7V8_9BACT</name>
<dbReference type="InterPro" id="IPR013783">
    <property type="entry name" value="Ig-like_fold"/>
</dbReference>
<evidence type="ECO:0000313" key="2">
    <source>
        <dbReference type="Proteomes" id="UP001595818"/>
    </source>
</evidence>
<dbReference type="RefSeq" id="WP_377068787.1">
    <property type="nucleotide sequence ID" value="NZ_JBHSJJ010000021.1"/>
</dbReference>
<gene>
    <name evidence="1" type="ORF">ACFPFU_23520</name>
</gene>
<comment type="caution">
    <text evidence="1">The sequence shown here is derived from an EMBL/GenBank/DDBJ whole genome shotgun (WGS) entry which is preliminary data.</text>
</comment>
<reference evidence="2" key="1">
    <citation type="journal article" date="2019" name="Int. J. Syst. Evol. Microbiol.">
        <title>The Global Catalogue of Microorganisms (GCM) 10K type strain sequencing project: providing services to taxonomists for standard genome sequencing and annotation.</title>
        <authorList>
            <consortium name="The Broad Institute Genomics Platform"/>
            <consortium name="The Broad Institute Genome Sequencing Center for Infectious Disease"/>
            <person name="Wu L."/>
            <person name="Ma J."/>
        </authorList>
    </citation>
    <scope>NUCLEOTIDE SEQUENCE [LARGE SCALE GENOMIC DNA]</scope>
    <source>
        <strain evidence="2">CGMCC 4.7466</strain>
    </source>
</reference>
<proteinExistence type="predicted"/>
<dbReference type="InterPro" id="IPR035986">
    <property type="entry name" value="PKD_dom_sf"/>
</dbReference>
<evidence type="ECO:0008006" key="3">
    <source>
        <dbReference type="Google" id="ProtNLM"/>
    </source>
</evidence>
<protein>
    <recommendedName>
        <fullName evidence="3">PKD domain-containing protein</fullName>
    </recommendedName>
</protein>
<dbReference type="SUPFAM" id="SSF49299">
    <property type="entry name" value="PKD domain"/>
    <property type="match status" value="1"/>
</dbReference>
<keyword evidence="2" id="KW-1185">Reference proteome</keyword>
<dbReference type="Proteomes" id="UP001595818">
    <property type="component" value="Unassembled WGS sequence"/>
</dbReference>